<dbReference type="Gene3D" id="1.20.5.340">
    <property type="match status" value="1"/>
</dbReference>
<evidence type="ECO:0000256" key="6">
    <source>
        <dbReference type="ARBA" id="ARBA00022763"/>
    </source>
</evidence>
<evidence type="ECO:0000313" key="16">
    <source>
        <dbReference type="Proteomes" id="UP001355207"/>
    </source>
</evidence>
<keyword evidence="7" id="KW-0067">ATP-binding</keyword>
<keyword evidence="5" id="KW-0547">Nucleotide-binding</keyword>
<evidence type="ECO:0000256" key="12">
    <source>
        <dbReference type="SAM" id="Coils"/>
    </source>
</evidence>
<dbReference type="SUPFAM" id="SSF52540">
    <property type="entry name" value="P-loop containing nucleoside triphosphate hydrolases"/>
    <property type="match status" value="1"/>
</dbReference>
<dbReference type="GO" id="GO:0000724">
    <property type="term" value="P:double-strand break repair via homologous recombination"/>
    <property type="evidence" value="ECO:0007669"/>
    <property type="project" value="TreeGrafter"/>
</dbReference>
<evidence type="ECO:0000256" key="3">
    <source>
        <dbReference type="ARBA" id="ARBA00006793"/>
    </source>
</evidence>
<evidence type="ECO:0000256" key="9">
    <source>
        <dbReference type="ARBA" id="ARBA00023172"/>
    </source>
</evidence>
<comment type="subcellular location">
    <subcellularLocation>
        <location evidence="2">Chromosome</location>
    </subcellularLocation>
    <subcellularLocation>
        <location evidence="1">Nucleus</location>
    </subcellularLocation>
</comment>
<organism evidence="15 16">
    <name type="scientific">Kwoniella dendrophila CBS 6074</name>
    <dbReference type="NCBI Taxonomy" id="1295534"/>
    <lineage>
        <taxon>Eukaryota</taxon>
        <taxon>Fungi</taxon>
        <taxon>Dikarya</taxon>
        <taxon>Basidiomycota</taxon>
        <taxon>Agaricomycotina</taxon>
        <taxon>Tremellomycetes</taxon>
        <taxon>Tremellales</taxon>
        <taxon>Cryptococcaceae</taxon>
        <taxon>Kwoniella</taxon>
    </lineage>
</organism>
<reference evidence="15 16" key="1">
    <citation type="submission" date="2024-01" db="EMBL/GenBank/DDBJ databases">
        <title>Comparative genomics of Cryptococcus and Kwoniella reveals pathogenesis evolution and contrasting modes of karyotype evolution via chromosome fusion or intercentromeric recombination.</title>
        <authorList>
            <person name="Coelho M.A."/>
            <person name="David-Palma M."/>
            <person name="Shea T."/>
            <person name="Bowers K."/>
            <person name="McGinley-Smith S."/>
            <person name="Mohammad A.W."/>
            <person name="Gnirke A."/>
            <person name="Yurkov A.M."/>
            <person name="Nowrousian M."/>
            <person name="Sun S."/>
            <person name="Cuomo C.A."/>
            <person name="Heitman J."/>
        </authorList>
    </citation>
    <scope>NUCLEOTIDE SEQUENCE [LARGE SCALE GENOMIC DNA]</scope>
    <source>
        <strain evidence="15 16">CBS 6074</strain>
    </source>
</reference>
<evidence type="ECO:0000256" key="2">
    <source>
        <dbReference type="ARBA" id="ARBA00004286"/>
    </source>
</evidence>
<feature type="compositionally biased region" description="Acidic residues" evidence="13">
    <location>
        <begin position="44"/>
        <end position="81"/>
    </location>
</feature>
<evidence type="ECO:0000313" key="15">
    <source>
        <dbReference type="EMBL" id="WWC88499.1"/>
    </source>
</evidence>
<feature type="coiled-coil region" evidence="12">
    <location>
        <begin position="369"/>
        <end position="438"/>
    </location>
</feature>
<feature type="compositionally biased region" description="Basic and acidic residues" evidence="13">
    <location>
        <begin position="21"/>
        <end position="43"/>
    </location>
</feature>
<evidence type="ECO:0000256" key="10">
    <source>
        <dbReference type="ARBA" id="ARBA00023204"/>
    </source>
</evidence>
<dbReference type="Gene3D" id="3.40.50.300">
    <property type="entry name" value="P-loop containing nucleotide triphosphate hydrolases"/>
    <property type="match status" value="2"/>
</dbReference>
<dbReference type="PANTHER" id="PTHR19306:SF6">
    <property type="entry name" value="STRUCTURAL MAINTENANCE OF CHROMOSOMES PROTEIN 6"/>
    <property type="match status" value="1"/>
</dbReference>
<dbReference type="GO" id="GO:0003697">
    <property type="term" value="F:single-stranded DNA binding"/>
    <property type="evidence" value="ECO:0007669"/>
    <property type="project" value="TreeGrafter"/>
</dbReference>
<dbReference type="Gene3D" id="1.10.287.1490">
    <property type="match status" value="1"/>
</dbReference>
<feature type="region of interest" description="Disordered" evidence="13">
    <location>
        <begin position="1"/>
        <end position="81"/>
    </location>
</feature>
<evidence type="ECO:0000256" key="4">
    <source>
        <dbReference type="ARBA" id="ARBA00022454"/>
    </source>
</evidence>
<dbReference type="RefSeq" id="XP_066075262.1">
    <property type="nucleotide sequence ID" value="XM_066219165.1"/>
</dbReference>
<dbReference type="InterPro" id="IPR027417">
    <property type="entry name" value="P-loop_NTPase"/>
</dbReference>
<dbReference type="GeneID" id="91094080"/>
<accession>A0AAX4JT46</accession>
<keyword evidence="9" id="KW-0233">DNA recombination</keyword>
<evidence type="ECO:0000256" key="11">
    <source>
        <dbReference type="ARBA" id="ARBA00023242"/>
    </source>
</evidence>
<keyword evidence="6" id="KW-0227">DNA damage</keyword>
<keyword evidence="8 12" id="KW-0175">Coiled coil</keyword>
<proteinExistence type="inferred from homology"/>
<dbReference type="GO" id="GO:0005524">
    <property type="term" value="F:ATP binding"/>
    <property type="evidence" value="ECO:0007669"/>
    <property type="project" value="UniProtKB-KW"/>
</dbReference>
<name>A0AAX4JT46_9TREE</name>
<dbReference type="Pfam" id="PF02463">
    <property type="entry name" value="SMC_N"/>
    <property type="match status" value="1"/>
</dbReference>
<keyword evidence="11" id="KW-0539">Nucleus</keyword>
<dbReference type="GO" id="GO:0003684">
    <property type="term" value="F:damaged DNA binding"/>
    <property type="evidence" value="ECO:0007669"/>
    <property type="project" value="TreeGrafter"/>
</dbReference>
<dbReference type="EMBL" id="CP144101">
    <property type="protein sequence ID" value="WWC88499.1"/>
    <property type="molecule type" value="Genomic_DNA"/>
</dbReference>
<evidence type="ECO:0000259" key="14">
    <source>
        <dbReference type="Pfam" id="PF02463"/>
    </source>
</evidence>
<dbReference type="GO" id="GO:0035861">
    <property type="term" value="C:site of double-strand break"/>
    <property type="evidence" value="ECO:0007669"/>
    <property type="project" value="TreeGrafter"/>
</dbReference>
<evidence type="ECO:0000256" key="1">
    <source>
        <dbReference type="ARBA" id="ARBA00004123"/>
    </source>
</evidence>
<protein>
    <recommendedName>
        <fullName evidence="14">RecF/RecN/SMC N-terminal domain-containing protein</fullName>
    </recommendedName>
</protein>
<keyword evidence="10" id="KW-0234">DNA repair</keyword>
<evidence type="ECO:0000256" key="13">
    <source>
        <dbReference type="SAM" id="MobiDB-lite"/>
    </source>
</evidence>
<dbReference type="Proteomes" id="UP001355207">
    <property type="component" value="Chromosome 4"/>
</dbReference>
<gene>
    <name evidence="15" type="ORF">L201_003410</name>
</gene>
<dbReference type="GO" id="GO:0005634">
    <property type="term" value="C:nucleus"/>
    <property type="evidence" value="ECO:0007669"/>
    <property type="project" value="UniProtKB-SubCell"/>
</dbReference>
<feature type="coiled-coil region" evidence="12">
    <location>
        <begin position="735"/>
        <end position="861"/>
    </location>
</feature>
<feature type="region of interest" description="Disordered" evidence="13">
    <location>
        <begin position="890"/>
        <end position="911"/>
    </location>
</feature>
<dbReference type="InterPro" id="IPR003395">
    <property type="entry name" value="RecF/RecN/SMC_N"/>
</dbReference>
<feature type="coiled-coil region" evidence="12">
    <location>
        <begin position="503"/>
        <end position="537"/>
    </location>
</feature>
<keyword evidence="16" id="KW-1185">Reference proteome</keyword>
<dbReference type="PANTHER" id="PTHR19306">
    <property type="entry name" value="STRUCTURAL MAINTENANCE OF CHROMOSOMES 5,6 SMC5, SMC6"/>
    <property type="match status" value="1"/>
</dbReference>
<dbReference type="GO" id="GO:0030915">
    <property type="term" value="C:Smc5-Smc6 complex"/>
    <property type="evidence" value="ECO:0007669"/>
    <property type="project" value="TreeGrafter"/>
</dbReference>
<evidence type="ECO:0000256" key="7">
    <source>
        <dbReference type="ARBA" id="ARBA00022840"/>
    </source>
</evidence>
<evidence type="ECO:0000256" key="8">
    <source>
        <dbReference type="ARBA" id="ARBA00023054"/>
    </source>
</evidence>
<dbReference type="SUPFAM" id="SSF57997">
    <property type="entry name" value="Tropomyosin"/>
    <property type="match status" value="1"/>
</dbReference>
<comment type="similarity">
    <text evidence="3">Belongs to the SMC family. SMC6 subfamily.</text>
</comment>
<sequence length="1163" mass="132948">MVSRGSKRPAPAVQSDNEEGESSRAREIKRVKVKQERHLNGDNREEEEEEDGEDDDEDDSSSSDDSIPEVEEDGLNESDFDMDEEYEETVFKDEDLVRAFERSNARGKGYIGATSQSGILKSINLIDFMCHRHLSIDFCYKMNFLVGHNGSGKSAVLTAIAVALGGKAATTGRGQGLKDLIRKGADKSIITLVMANSGPEAFKPDVYGDQIVIERTISSNGSSGYKFKATRDGKTLFNKRSELTAISENYNINIDSPLTILTQDQARNFLSAADGKKLYKFFSVGTQLESLSETYHSAQETVQQIDVYTKRQVDEIPSIKEKIVNIERKIRASDAVLQQRNRYKRILEELAWSYVTDREKERDDCTRIVEENELKVETADNEVNKLEKKIIKLGDEIRNTERDITNFEENRKPMQKAVQSAKERVAKAKKDLGGLEEDIDAEKGGLSILQAKIDAKLRINADAQRSEHAKLVQDRTKFEELLNKFRKERPKRQQLFEEKQADCRMAKNQVQEVQYEIDQQQATAYNLQEKIKNLEGQSVNRLSAFGQGLDSIMKDIQRTQWKHSPPIGPLGMFVKLDDMYYRDIIQSILGQTLCSFAVRDNRDKATLIGILKRHLINGTYKPGTGTNQVPPVFLHHGDIFDFSRGDQSRMGPTFLSKLRVSDEAVLRLLITLHRIERTFLAKTVQEANYEMKRIHSNGLLDFVEYYSADFQNLRGTSTSKQSGPTGQWRGYQLFTRDLQHEVQRVREELQTCNTKMQEVVQTKAQAQQNVRNFEDELREINNDLQKVIKSIQPAEQKLDEIRRKLAEMSSTEMENWEADREDRMRKIEEKEGQLQAFLDDKAKQEENIRQYKQDILDRQKDLDDHAPQRQKQAEMMTKMVLQRTDLTKKKEHYARASGHYKERRDTAAAEAQDYENQVTEWTEKATGFCPVRVDSEKTSAQLFQERKTLEDSINDAERTLGIDTSQLASDRKKLKTRLQASIENINSIKKLIKIFCGAIVTRRRWWEETRSNIATRAKTAFVHFESLRGLDGRLAFDHKQEVLNLLVQSTTRTANADGEIVEKTHYKSAKTLSGGERSFSTVSFLLSLWSIAPSPIRALDEWDVFLDSANRKVAAKSLIDGASEAEKKQFILITPQDMAGIEISGPDKKLIRMADPNRNQSVF</sequence>
<evidence type="ECO:0000256" key="5">
    <source>
        <dbReference type="ARBA" id="ARBA00022741"/>
    </source>
</evidence>
<keyword evidence="4" id="KW-0158">Chromosome</keyword>
<feature type="domain" description="RecF/RecN/SMC N-terminal" evidence="14">
    <location>
        <begin position="120"/>
        <end position="1136"/>
    </location>
</feature>
<dbReference type="AlphaFoldDB" id="A0AAX4JT46"/>